<keyword evidence="1 3" id="KW-0547">Nucleotide-binding</keyword>
<dbReference type="InterPro" id="IPR043129">
    <property type="entry name" value="ATPase_NBD"/>
</dbReference>
<keyword evidence="2 3" id="KW-0067">ATP-binding</keyword>
<evidence type="ECO:0000256" key="2">
    <source>
        <dbReference type="ARBA" id="ARBA00022840"/>
    </source>
</evidence>
<protein>
    <submittedName>
        <fullName evidence="5">Transporter</fullName>
    </submittedName>
</protein>
<keyword evidence="6" id="KW-1185">Reference proteome</keyword>
<dbReference type="InterPro" id="IPR013126">
    <property type="entry name" value="Hsp_70_fam"/>
</dbReference>
<dbReference type="PANTHER" id="PTHR19375">
    <property type="entry name" value="HEAT SHOCK PROTEIN 70KDA"/>
    <property type="match status" value="1"/>
</dbReference>
<dbReference type="FunFam" id="3.30.30.30:FF:000001">
    <property type="entry name" value="heat shock 70 kDa protein-like"/>
    <property type="match status" value="1"/>
</dbReference>
<evidence type="ECO:0000256" key="3">
    <source>
        <dbReference type="RuleBase" id="RU003322"/>
    </source>
</evidence>
<dbReference type="SUPFAM" id="SSF100920">
    <property type="entry name" value="Heat shock protein 70kD (HSP70), peptide-binding domain"/>
    <property type="match status" value="1"/>
</dbReference>
<evidence type="ECO:0000313" key="6">
    <source>
        <dbReference type="Proteomes" id="UP000230002"/>
    </source>
</evidence>
<reference evidence="5 6" key="1">
    <citation type="journal article" date="2015" name="Sci. Rep.">
        <title>Chromosome-level genome map provides insights into diverse defense mechanisms in the medicinal fungus Ganoderma sinense.</title>
        <authorList>
            <person name="Zhu Y."/>
            <person name="Xu J."/>
            <person name="Sun C."/>
            <person name="Zhou S."/>
            <person name="Xu H."/>
            <person name="Nelson D.R."/>
            <person name="Qian J."/>
            <person name="Song J."/>
            <person name="Luo H."/>
            <person name="Xiang L."/>
            <person name="Li Y."/>
            <person name="Xu Z."/>
            <person name="Ji A."/>
            <person name="Wang L."/>
            <person name="Lu S."/>
            <person name="Hayward A."/>
            <person name="Sun W."/>
            <person name="Li X."/>
            <person name="Schwartz D.C."/>
            <person name="Wang Y."/>
            <person name="Chen S."/>
        </authorList>
    </citation>
    <scope>NUCLEOTIDE SEQUENCE [LARGE SCALE GENOMIC DNA]</scope>
    <source>
        <strain evidence="5 6">ZZ0214-1</strain>
    </source>
</reference>
<dbReference type="OrthoDB" id="3789372at2759"/>
<accession>A0A2G8RZC6</accession>
<evidence type="ECO:0000256" key="1">
    <source>
        <dbReference type="ARBA" id="ARBA00022741"/>
    </source>
</evidence>
<dbReference type="PRINTS" id="PR00301">
    <property type="entry name" value="HEATSHOCK70"/>
</dbReference>
<organism evidence="5 6">
    <name type="scientific">Ganoderma sinense ZZ0214-1</name>
    <dbReference type="NCBI Taxonomy" id="1077348"/>
    <lineage>
        <taxon>Eukaryota</taxon>
        <taxon>Fungi</taxon>
        <taxon>Dikarya</taxon>
        <taxon>Basidiomycota</taxon>
        <taxon>Agaricomycotina</taxon>
        <taxon>Agaricomycetes</taxon>
        <taxon>Polyporales</taxon>
        <taxon>Polyporaceae</taxon>
        <taxon>Ganoderma</taxon>
    </lineage>
</organism>
<dbReference type="GO" id="GO:0140662">
    <property type="term" value="F:ATP-dependent protein folding chaperone"/>
    <property type="evidence" value="ECO:0007669"/>
    <property type="project" value="InterPro"/>
</dbReference>
<feature type="compositionally biased region" description="Basic residues" evidence="4">
    <location>
        <begin position="341"/>
        <end position="352"/>
    </location>
</feature>
<sequence>MVAAIGIDLGTTRTCVCVWQNDLGVAVIPNDEGNRFTPSCVSFTDSECLVGDIAMRNITRNPHNTVFNVKRLLGYKFSDPSLQIDVAQLPFHVFERDSEPRIRVQDRGMTRVFSPEEILSLILAKVKEVAGLYLGGVVTSAIIAVPAHFNHAQRQAIKRAGTIAGLHVRIISETSACAIAYNLNNRSPMERNVVIFDLGGGSLDVSLLSIEGGVADVKATASCPHLGGEDFDARLVDHFATEFQRRHREDISGDARALLRLRAHCERAKRALSSSSRTTLEIDCLSRDGVDFVAPLTRHWQRFEALCEDLFQAALEPRAPREGPPRRAARQGACARDRVSRRVHAHPPRLKRASSPASSAAGGRQLHRALNPDEAVACGAAVHAAIVDVAGNTATASSASESESERMRDLLLLDCAPFALGVEGAGGVMVRALIARNARIPTRRSMAFTAHTDDQPGVFVRVYEDDGARTRETENHLLGCFVLDGIRPAPRGVPRIEVTFDFDSDNNLVVSVTDKGSGKEKRMSADAEEYYREPARRVAAKKRLEEYASGVRAVVKELEGALDDTDMWLAGAQKALREEYTQRHQGLEASASTAIEKLSALADANAEECSGARIVDETYLRSWQIARA</sequence>
<comment type="caution">
    <text evidence="5">The sequence shown here is derived from an EMBL/GenBank/DDBJ whole genome shotgun (WGS) entry which is preliminary data.</text>
</comment>
<feature type="region of interest" description="Disordered" evidence="4">
    <location>
        <begin position="318"/>
        <end position="364"/>
    </location>
</feature>
<dbReference type="Proteomes" id="UP000230002">
    <property type="component" value="Unassembled WGS sequence"/>
</dbReference>
<dbReference type="Pfam" id="PF00012">
    <property type="entry name" value="HSP70"/>
    <property type="match status" value="1"/>
</dbReference>
<dbReference type="GO" id="GO:0005524">
    <property type="term" value="F:ATP binding"/>
    <property type="evidence" value="ECO:0007669"/>
    <property type="project" value="UniProtKB-KW"/>
</dbReference>
<comment type="similarity">
    <text evidence="3">Belongs to the heat shock protein 70 family.</text>
</comment>
<dbReference type="InterPro" id="IPR029047">
    <property type="entry name" value="HSP70_peptide-bd_sf"/>
</dbReference>
<dbReference type="PROSITE" id="PS00329">
    <property type="entry name" value="HSP70_2"/>
    <property type="match status" value="1"/>
</dbReference>
<dbReference type="Gene3D" id="3.90.640.10">
    <property type="entry name" value="Actin, Chain A, domain 4"/>
    <property type="match status" value="1"/>
</dbReference>
<gene>
    <name evidence="5" type="ORF">GSI_11052</name>
</gene>
<dbReference type="EMBL" id="AYKW01000035">
    <property type="protein sequence ID" value="PIL26872.1"/>
    <property type="molecule type" value="Genomic_DNA"/>
</dbReference>
<proteinExistence type="inferred from homology"/>
<evidence type="ECO:0000313" key="5">
    <source>
        <dbReference type="EMBL" id="PIL26872.1"/>
    </source>
</evidence>
<evidence type="ECO:0000256" key="4">
    <source>
        <dbReference type="SAM" id="MobiDB-lite"/>
    </source>
</evidence>
<dbReference type="Gene3D" id="2.60.34.10">
    <property type="entry name" value="Substrate Binding Domain Of DNAk, Chain A, domain 1"/>
    <property type="match status" value="1"/>
</dbReference>
<dbReference type="AlphaFoldDB" id="A0A2G8RZC6"/>
<dbReference type="STRING" id="1077348.A0A2G8RZC6"/>
<dbReference type="InterPro" id="IPR018181">
    <property type="entry name" value="Heat_shock_70_CS"/>
</dbReference>
<name>A0A2G8RZC6_9APHY</name>
<dbReference type="Gene3D" id="3.30.420.40">
    <property type="match status" value="2"/>
</dbReference>
<dbReference type="SUPFAM" id="SSF53067">
    <property type="entry name" value="Actin-like ATPase domain"/>
    <property type="match status" value="2"/>
</dbReference>
<dbReference type="FunFam" id="3.90.640.10:FF:000002">
    <property type="entry name" value="Heat shock 70 kDa"/>
    <property type="match status" value="1"/>
</dbReference>
<dbReference type="Gene3D" id="3.30.30.30">
    <property type="match status" value="1"/>
</dbReference>